<sequence>MGMRFTMDGESFELSADVVRARLTGQVPEVVREYWVEIDGRRWPVKQVISLATGVSDRQRFQSQSARRWLQNLGFVINSEGNAGALVRVPRPVKAETPSNDVTDRAGRVADSVLVGCVKSKLGHGAPAKDLYTSDYFLKMRKYAEGAGRPWFILSAEHGLVRPDQWVEPYERYLPDFSRAERAMWGERVAQQLEEAAGSLADVVFDVHAGAAYVEAVRGAVVPRGAHVREPLAGLSFGRRLAWYLQRESQHSSRTSDVLAQLVDEKLARPLQDIVASGGSALRVPGMYSWWVDEPGAADLSRGLEHDIEPGLIYAGLAGATRSGGKPSSNTLWGRIATMHLGKKHEFSTLRRSLGSVLAKAHGRHTIDEEALTQWMHAHLRVNTVPVPDVTTLEQLEAEVLTQLDPPLNLAKVARTPRRAQLSLLRKTYGQER</sequence>
<evidence type="ECO:0000313" key="4">
    <source>
        <dbReference type="Proteomes" id="UP000321793"/>
    </source>
</evidence>
<dbReference type="EMBL" id="BKBA01000009">
    <property type="protein sequence ID" value="GEQ14653.1"/>
    <property type="molecule type" value="Genomic_DNA"/>
</dbReference>
<feature type="domain" description="GIY-YIG catalytic" evidence="1">
    <location>
        <begin position="286"/>
        <end position="427"/>
    </location>
</feature>
<evidence type="ECO:0000259" key="1">
    <source>
        <dbReference type="Pfam" id="PF20815"/>
    </source>
</evidence>
<evidence type="ECO:0000313" key="3">
    <source>
        <dbReference type="EMBL" id="GEQ14653.1"/>
    </source>
</evidence>
<dbReference type="AlphaFoldDB" id="A0A512T3C2"/>
<dbReference type="Proteomes" id="UP000321793">
    <property type="component" value="Unassembled WGS sequence"/>
</dbReference>
<evidence type="ECO:0000259" key="2">
    <source>
        <dbReference type="Pfam" id="PF21818"/>
    </source>
</evidence>
<proteinExistence type="predicted"/>
<gene>
    <name evidence="3" type="ORF">KLO01_27000</name>
</gene>
<dbReference type="Pfam" id="PF21818">
    <property type="entry name" value="DUF6884"/>
    <property type="match status" value="1"/>
</dbReference>
<organism evidence="3 4">
    <name type="scientific">Knoellia locipacati</name>
    <dbReference type="NCBI Taxonomy" id="882824"/>
    <lineage>
        <taxon>Bacteria</taxon>
        <taxon>Bacillati</taxon>
        <taxon>Actinomycetota</taxon>
        <taxon>Actinomycetes</taxon>
        <taxon>Micrococcales</taxon>
        <taxon>Intrasporangiaceae</taxon>
        <taxon>Knoellia</taxon>
    </lineage>
</organism>
<dbReference type="InterPro" id="IPR049251">
    <property type="entry name" value="DUF6884"/>
</dbReference>
<comment type="caution">
    <text evidence="3">The sequence shown here is derived from an EMBL/GenBank/DDBJ whole genome shotgun (WGS) entry which is preliminary data.</text>
</comment>
<feature type="domain" description="DUF6884" evidence="2">
    <location>
        <begin position="113"/>
        <end position="244"/>
    </location>
</feature>
<dbReference type="Pfam" id="PF20815">
    <property type="entry name" value="GIY_YIG_2"/>
    <property type="match status" value="1"/>
</dbReference>
<accession>A0A512T3C2</accession>
<protein>
    <submittedName>
        <fullName evidence="3">Uncharacterized protein</fullName>
    </submittedName>
</protein>
<name>A0A512T3C2_9MICO</name>
<reference evidence="3 4" key="1">
    <citation type="submission" date="2019-07" db="EMBL/GenBank/DDBJ databases">
        <title>Whole genome shotgun sequence of Knoellia locipacati NBRC 109775.</title>
        <authorList>
            <person name="Hosoyama A."/>
            <person name="Uohara A."/>
            <person name="Ohji S."/>
            <person name="Ichikawa N."/>
        </authorList>
    </citation>
    <scope>NUCLEOTIDE SEQUENCE [LARGE SCALE GENOMIC DNA]</scope>
    <source>
        <strain evidence="3 4">NBRC 109775</strain>
    </source>
</reference>
<dbReference type="InterPro" id="IPR049311">
    <property type="entry name" value="GIY_YIG_cat"/>
</dbReference>
<keyword evidence="4" id="KW-1185">Reference proteome</keyword>